<dbReference type="Proteomes" id="UP000639643">
    <property type="component" value="Unassembled WGS sequence"/>
</dbReference>
<organism evidence="1 2">
    <name type="scientific">Colletotrichum musicola</name>
    <dbReference type="NCBI Taxonomy" id="2175873"/>
    <lineage>
        <taxon>Eukaryota</taxon>
        <taxon>Fungi</taxon>
        <taxon>Dikarya</taxon>
        <taxon>Ascomycota</taxon>
        <taxon>Pezizomycotina</taxon>
        <taxon>Sordariomycetes</taxon>
        <taxon>Hypocreomycetidae</taxon>
        <taxon>Glomerellales</taxon>
        <taxon>Glomerellaceae</taxon>
        <taxon>Colletotrichum</taxon>
        <taxon>Colletotrichum orchidearum species complex</taxon>
    </lineage>
</organism>
<dbReference type="EMBL" id="WIGM01000032">
    <property type="protein sequence ID" value="KAF6843757.1"/>
    <property type="molecule type" value="Genomic_DNA"/>
</dbReference>
<name>A0A8H6NWE6_9PEZI</name>
<accession>A0A8H6NWE6</accession>
<gene>
    <name evidence="1" type="ORF">CMUS01_01767</name>
</gene>
<sequence>MMRSPPSPNVESHVSTQIRTARRRAMSRSLVGKALRAKPAVWEQPACALAQQQRSFTQKASSSEKYVHLFDEPSNTRLRKIFDDIQRYIILPSHMKSRHRVRVFDKREKVRTGIRKDPVYVAVDDVEFKYGEHIPGRDIPNAREMTWKALKQFKTQADWDNFGRLLAGMRRAKRRYDDVDYAKMVRIAGTKGHIYTILEAARQVRKTGFKLDTSEKVNHLLHFIQMRAIESGWEKEKTEQALRWAEMVVEMVEDPLHKPAPNPAVPAEQRMRWPLWEDPQVLGAALHLAAVNAVKHNGGEDVGGKVRKYAEQVVKRWPAGRGLRNLHPKGAYHNRMSGVAYLSESRTQYLCVAAPILHGLLLATRVVEKPLADKLQAIANGLAPEVNRQVAIKQYPARRGMATYEMLFKTPVKAEEAKVEDAEAKQAESEEVKA</sequence>
<protein>
    <submittedName>
        <fullName evidence="1">Uncharacterized protein</fullName>
    </submittedName>
</protein>
<evidence type="ECO:0000313" key="1">
    <source>
        <dbReference type="EMBL" id="KAF6843757.1"/>
    </source>
</evidence>
<proteinExistence type="predicted"/>
<keyword evidence="2" id="KW-1185">Reference proteome</keyword>
<reference evidence="1" key="1">
    <citation type="journal article" date="2020" name="Phytopathology">
        <title>Genome Sequence Resources of Colletotrichum truncatum, C. plurivorum, C. musicola, and C. sojae: Four Species Pathogenic to Soybean (Glycine max).</title>
        <authorList>
            <person name="Rogerio F."/>
            <person name="Boufleur T.R."/>
            <person name="Ciampi-Guillardi M."/>
            <person name="Sukno S.A."/>
            <person name="Thon M.R."/>
            <person name="Massola Junior N.S."/>
            <person name="Baroncelli R."/>
        </authorList>
    </citation>
    <scope>NUCLEOTIDE SEQUENCE</scope>
    <source>
        <strain evidence="1">LFN0074</strain>
    </source>
</reference>
<evidence type="ECO:0000313" key="2">
    <source>
        <dbReference type="Proteomes" id="UP000639643"/>
    </source>
</evidence>
<dbReference type="OrthoDB" id="5405126at2759"/>
<comment type="caution">
    <text evidence="1">The sequence shown here is derived from an EMBL/GenBank/DDBJ whole genome shotgun (WGS) entry which is preliminary data.</text>
</comment>
<dbReference type="AlphaFoldDB" id="A0A8H6NWE6"/>